<gene>
    <name evidence="2" type="ORF">HINF_LOCUS11056</name>
    <name evidence="1" type="ORF">HINF_LOCUS9939</name>
</gene>
<evidence type="ECO:0000313" key="2">
    <source>
        <dbReference type="EMBL" id="CAL5989842.1"/>
    </source>
</evidence>
<dbReference type="Proteomes" id="UP001642409">
    <property type="component" value="Unassembled WGS sequence"/>
</dbReference>
<organism evidence="1">
    <name type="scientific">Hexamita inflata</name>
    <dbReference type="NCBI Taxonomy" id="28002"/>
    <lineage>
        <taxon>Eukaryota</taxon>
        <taxon>Metamonada</taxon>
        <taxon>Diplomonadida</taxon>
        <taxon>Hexamitidae</taxon>
        <taxon>Hexamitinae</taxon>
        <taxon>Hexamita</taxon>
    </lineage>
</organism>
<dbReference type="EMBL" id="CAXDID020000024">
    <property type="protein sequence ID" value="CAL5989842.1"/>
    <property type="molecule type" value="Genomic_DNA"/>
</dbReference>
<comment type="caution">
    <text evidence="1">The sequence shown here is derived from an EMBL/GenBank/DDBJ whole genome shotgun (WGS) entry which is preliminary data.</text>
</comment>
<sequence length="115" mass="13981">MEIYGLPIQNSEIWKMESQNRASSQSFRQSRQLLYICQLFYSIRIHKLADRIQEIQIMHFYTNLAIFEFMRLKSCVQPIIYGTEYQYSNNKIFFKFLPNSYFKAQKVKFSKFCNM</sequence>
<evidence type="ECO:0000313" key="3">
    <source>
        <dbReference type="Proteomes" id="UP001642409"/>
    </source>
</evidence>
<dbReference type="EMBL" id="CATOUU010000248">
    <property type="protein sequence ID" value="CAI9922294.1"/>
    <property type="molecule type" value="Genomic_DNA"/>
</dbReference>
<accession>A0AA86NMH7</accession>
<proteinExistence type="predicted"/>
<name>A0AA86NMH7_9EUKA</name>
<dbReference type="AlphaFoldDB" id="A0AA86NMH7"/>
<reference evidence="1" key="1">
    <citation type="submission" date="2023-06" db="EMBL/GenBank/DDBJ databases">
        <authorList>
            <person name="Kurt Z."/>
        </authorList>
    </citation>
    <scope>NUCLEOTIDE SEQUENCE</scope>
</reference>
<evidence type="ECO:0000313" key="1">
    <source>
        <dbReference type="EMBL" id="CAI9922294.1"/>
    </source>
</evidence>
<reference evidence="2 3" key="2">
    <citation type="submission" date="2024-07" db="EMBL/GenBank/DDBJ databases">
        <authorList>
            <person name="Akdeniz Z."/>
        </authorList>
    </citation>
    <scope>NUCLEOTIDE SEQUENCE [LARGE SCALE GENOMIC DNA]</scope>
</reference>
<keyword evidence="3" id="KW-1185">Reference proteome</keyword>
<protein>
    <submittedName>
        <fullName evidence="2">Hypothetical_protein</fullName>
    </submittedName>
</protein>